<dbReference type="InterPro" id="IPR050491">
    <property type="entry name" value="AmpC-like"/>
</dbReference>
<feature type="domain" description="Peptidase S12 Pab87-related C-terminal" evidence="2">
    <location>
        <begin position="384"/>
        <end position="472"/>
    </location>
</feature>
<dbReference type="InterPro" id="IPR021860">
    <property type="entry name" value="Peptidase_S12_Pab87-rel_C"/>
</dbReference>
<proteinExistence type="predicted"/>
<evidence type="ECO:0000313" key="3">
    <source>
        <dbReference type="EMBL" id="AML53514.1"/>
    </source>
</evidence>
<evidence type="ECO:0000259" key="2">
    <source>
        <dbReference type="Pfam" id="PF11954"/>
    </source>
</evidence>
<evidence type="ECO:0000259" key="1">
    <source>
        <dbReference type="Pfam" id="PF00144"/>
    </source>
</evidence>
<dbReference type="InterPro" id="IPR001466">
    <property type="entry name" value="Beta-lactam-related"/>
</dbReference>
<gene>
    <name evidence="3" type="ORF">RC74_03560</name>
</gene>
<dbReference type="PANTHER" id="PTHR46825:SF15">
    <property type="entry name" value="BETA-LACTAMASE-RELATED DOMAIN-CONTAINING PROTEIN"/>
    <property type="match status" value="1"/>
</dbReference>
<dbReference type="KEGG" id="hat:RC74_03560"/>
<dbReference type="Pfam" id="PF00144">
    <property type="entry name" value="Beta-lactamase"/>
    <property type="match status" value="1"/>
</dbReference>
<dbReference type="AlphaFoldDB" id="A0A126V5B3"/>
<dbReference type="GO" id="GO:0016787">
    <property type="term" value="F:hydrolase activity"/>
    <property type="evidence" value="ECO:0007669"/>
    <property type="project" value="UniProtKB-KW"/>
</dbReference>
<keyword evidence="3" id="KW-0378">Hydrolase</keyword>
<organism evidence="3 4">
    <name type="scientific">Falsihalocynthiibacter arcticus</name>
    <dbReference type="NCBI Taxonomy" id="1579316"/>
    <lineage>
        <taxon>Bacteria</taxon>
        <taxon>Pseudomonadati</taxon>
        <taxon>Pseudomonadota</taxon>
        <taxon>Alphaproteobacteria</taxon>
        <taxon>Rhodobacterales</taxon>
        <taxon>Roseobacteraceae</taxon>
        <taxon>Falsihalocynthiibacter</taxon>
    </lineage>
</organism>
<dbReference type="InterPro" id="IPR012338">
    <property type="entry name" value="Beta-lactam/transpept-like"/>
</dbReference>
<dbReference type="EMBL" id="CP014327">
    <property type="protein sequence ID" value="AML53514.1"/>
    <property type="molecule type" value="Genomic_DNA"/>
</dbReference>
<feature type="domain" description="Beta-lactamase-related" evidence="1">
    <location>
        <begin position="14"/>
        <end position="343"/>
    </location>
</feature>
<dbReference type="Proteomes" id="UP000070371">
    <property type="component" value="Chromosome"/>
</dbReference>
<reference evidence="3 4" key="1">
    <citation type="submission" date="2016-02" db="EMBL/GenBank/DDBJ databases">
        <title>Complete genome sequence of Halocynthiibacter arcticus PAMC 20958t from arctic marine sediment.</title>
        <authorList>
            <person name="Lee Y.M."/>
            <person name="Baek K."/>
            <person name="Lee H.K."/>
            <person name="Shin S.C."/>
        </authorList>
    </citation>
    <scope>NUCLEOTIDE SEQUENCE [LARGE SCALE GENOMIC DNA]</scope>
    <source>
        <strain evidence="3">PAMC 20958</strain>
    </source>
</reference>
<keyword evidence="4" id="KW-1185">Reference proteome</keyword>
<dbReference type="PANTHER" id="PTHR46825">
    <property type="entry name" value="D-ALANYL-D-ALANINE-CARBOXYPEPTIDASE/ENDOPEPTIDASE AMPH"/>
    <property type="match status" value="1"/>
</dbReference>
<dbReference type="Pfam" id="PF11954">
    <property type="entry name" value="DUF3471"/>
    <property type="match status" value="1"/>
</dbReference>
<accession>A0A126V5B3</accession>
<protein>
    <submittedName>
        <fullName evidence="3">Serine hydrolase</fullName>
    </submittedName>
</protein>
<dbReference type="Gene3D" id="2.40.128.600">
    <property type="match status" value="1"/>
</dbReference>
<dbReference type="STRING" id="1579316.RC74_03560"/>
<dbReference type="Gene3D" id="3.40.710.10">
    <property type="entry name" value="DD-peptidase/beta-lactamase superfamily"/>
    <property type="match status" value="1"/>
</dbReference>
<evidence type="ECO:0000313" key="4">
    <source>
        <dbReference type="Proteomes" id="UP000070371"/>
    </source>
</evidence>
<dbReference type="SUPFAM" id="SSF56601">
    <property type="entry name" value="beta-lactamase/transpeptidase-like"/>
    <property type="match status" value="1"/>
</dbReference>
<sequence>MPTEQITDAIDQLDDLAQIAMAGTNVPGLALAVVHQGKVVYAKGYGVRELGKTGIIDTDTVFQIASLSKSIAASVVAQQVGEGVVNWDDPVQKYLPWFQLQDPWVGEHVSIGDFFAHRSGLPDHAGDDLDDLGFDRQSILERLRYIPLASFRDTYAYTNFGLTAGAEAVAAASGQDWASLSENTIYAPLGMVSTSSRFDDFIAQDNQAVGHTLVDGEFRPILQRMPDSQSPAGGVSTTINDFSRWMIMMLSEGRFEGEVIIDEAALVPALTPQVISRRPATIGSIPGFYGYGTGVAITPSGRTMLSHSGAFILGSGTNYMMLPSENLGIAVFTNGAPVGAAEALSAQFMDLVQYREVQRDWLAGYQGLFKEMTAPIGDFHGIEPPSNPAPPVALERLEGVYDSSYFGPAQMDLRDGALVLTLGPDGQKFQLQHWDGDVFYFSAFNENMPSGSVSSLTFGISDEGTAMSFTVEFLNEFGLGVFKRQAQ</sequence>
<name>A0A126V5B3_9RHOB</name>